<dbReference type="Pfam" id="PF01061">
    <property type="entry name" value="ABC2_membrane"/>
    <property type="match status" value="1"/>
</dbReference>
<evidence type="ECO:0000256" key="8">
    <source>
        <dbReference type="ARBA" id="ARBA00023136"/>
    </source>
</evidence>
<dbReference type="InterPro" id="IPR047817">
    <property type="entry name" value="ABC2_TM_bact-type"/>
</dbReference>
<feature type="transmembrane region" description="Helical" evidence="9">
    <location>
        <begin position="197"/>
        <end position="215"/>
    </location>
</feature>
<feature type="transmembrane region" description="Helical" evidence="9">
    <location>
        <begin position="135"/>
        <end position="152"/>
    </location>
</feature>
<keyword evidence="12" id="KW-1185">Reference proteome</keyword>
<feature type="transmembrane region" description="Helical" evidence="9">
    <location>
        <begin position="250"/>
        <end position="268"/>
    </location>
</feature>
<name>A0ABM7VQ87_9ENTR</name>
<evidence type="ECO:0000256" key="2">
    <source>
        <dbReference type="ARBA" id="ARBA00007783"/>
    </source>
</evidence>
<dbReference type="Proteomes" id="UP001320460">
    <property type="component" value="Chromosome"/>
</dbReference>
<keyword evidence="3 9" id="KW-0813">Transport</keyword>
<dbReference type="PROSITE" id="PS51012">
    <property type="entry name" value="ABC_TM2"/>
    <property type="match status" value="1"/>
</dbReference>
<dbReference type="PIRSF" id="PIRSF006648">
    <property type="entry name" value="DrrB"/>
    <property type="match status" value="1"/>
</dbReference>
<evidence type="ECO:0000259" key="10">
    <source>
        <dbReference type="PROSITE" id="PS51012"/>
    </source>
</evidence>
<organism evidence="11 12">
    <name type="scientific">Phytobacter diazotrophicus</name>
    <dbReference type="NCBI Taxonomy" id="395631"/>
    <lineage>
        <taxon>Bacteria</taxon>
        <taxon>Pseudomonadati</taxon>
        <taxon>Pseudomonadota</taxon>
        <taxon>Gammaproteobacteria</taxon>
        <taxon>Enterobacterales</taxon>
        <taxon>Enterobacteriaceae</taxon>
        <taxon>Phytobacter</taxon>
    </lineage>
</organism>
<feature type="transmembrane region" description="Helical" evidence="9">
    <location>
        <begin position="81"/>
        <end position="97"/>
    </location>
</feature>
<dbReference type="InterPro" id="IPR013525">
    <property type="entry name" value="ABC2_TM"/>
</dbReference>
<feature type="transmembrane region" description="Helical" evidence="9">
    <location>
        <begin position="158"/>
        <end position="185"/>
    </location>
</feature>
<dbReference type="InterPro" id="IPR000412">
    <property type="entry name" value="ABC_2_transport"/>
</dbReference>
<evidence type="ECO:0000256" key="9">
    <source>
        <dbReference type="RuleBase" id="RU361157"/>
    </source>
</evidence>
<evidence type="ECO:0000256" key="5">
    <source>
        <dbReference type="ARBA" id="ARBA00022519"/>
    </source>
</evidence>
<evidence type="ECO:0000256" key="4">
    <source>
        <dbReference type="ARBA" id="ARBA00022475"/>
    </source>
</evidence>
<reference evidence="11 12" key="1">
    <citation type="submission" date="2021-12" db="EMBL/GenBank/DDBJ databases">
        <title>Complete genome sequence of Phytobacter diazotrophicus TA9734.</title>
        <authorList>
            <person name="Kubota H."/>
            <person name="Nakayama Y."/>
            <person name="Ariyoshi T."/>
        </authorList>
    </citation>
    <scope>NUCLEOTIDE SEQUENCE [LARGE SCALE GENOMIC DNA]</scope>
    <source>
        <strain evidence="11 12">TA9734</strain>
    </source>
</reference>
<keyword evidence="4 9" id="KW-1003">Cell membrane</keyword>
<sequence>MLVAKARGGSVSHDMKVASLMVRSGLEVQQAAVKALFLREIKTRFGKYRLGYFWAVLEPAAHLLVLMVIFGFIMHRTMPDISFPVFLLNGIIPYFIFTNITNRSIGAIEANLGLFNYRPVKPIDTIIARASLETLIYAAVYLILMAIVWVLGEEYSVTNILILVFSWFLLIIFSCGLGLVFMVLGKTFPELAKFLPIVLKPLYFISCIMFPIHSVPKEYWHYLLWNPIVHAIELSRESVVAGYLTDGVSLGYLALSAIIMLFIGLALYRTREEAMLTS</sequence>
<protein>
    <recommendedName>
        <fullName evidence="9">Transport permease protein</fullName>
    </recommendedName>
</protein>
<feature type="domain" description="ABC transmembrane type-2" evidence="10">
    <location>
        <begin position="50"/>
        <end position="271"/>
    </location>
</feature>
<evidence type="ECO:0000313" key="12">
    <source>
        <dbReference type="Proteomes" id="UP001320460"/>
    </source>
</evidence>
<evidence type="ECO:0000313" key="11">
    <source>
        <dbReference type="EMBL" id="BDD49212.1"/>
    </source>
</evidence>
<dbReference type="EMBL" id="AP025334">
    <property type="protein sequence ID" value="BDD49212.1"/>
    <property type="molecule type" value="Genomic_DNA"/>
</dbReference>
<keyword evidence="6 9" id="KW-0812">Transmembrane</keyword>
<keyword evidence="5" id="KW-0997">Cell inner membrane</keyword>
<dbReference type="PANTHER" id="PTHR30413">
    <property type="entry name" value="INNER MEMBRANE TRANSPORT PERMEASE"/>
    <property type="match status" value="1"/>
</dbReference>
<proteinExistence type="inferred from homology"/>
<gene>
    <name evidence="11" type="primary">kpsM</name>
    <name evidence="11" type="ORF">PDTA9734_06990</name>
</gene>
<comment type="subcellular location">
    <subcellularLocation>
        <location evidence="1 9">Cell inner membrane</location>
        <topology evidence="1 9">Multi-pass membrane protein</topology>
    </subcellularLocation>
</comment>
<evidence type="ECO:0000256" key="7">
    <source>
        <dbReference type="ARBA" id="ARBA00022989"/>
    </source>
</evidence>
<accession>A0ABM7VQ87</accession>
<evidence type="ECO:0000256" key="3">
    <source>
        <dbReference type="ARBA" id="ARBA00022448"/>
    </source>
</evidence>
<keyword evidence="7 9" id="KW-1133">Transmembrane helix</keyword>
<dbReference type="PRINTS" id="PR00164">
    <property type="entry name" value="ABC2TRNSPORT"/>
</dbReference>
<feature type="transmembrane region" description="Helical" evidence="9">
    <location>
        <begin position="52"/>
        <end position="75"/>
    </location>
</feature>
<evidence type="ECO:0000256" key="1">
    <source>
        <dbReference type="ARBA" id="ARBA00004429"/>
    </source>
</evidence>
<dbReference type="PANTHER" id="PTHR30413:SF8">
    <property type="entry name" value="TRANSPORT PERMEASE PROTEIN"/>
    <property type="match status" value="1"/>
</dbReference>
<keyword evidence="8 9" id="KW-0472">Membrane</keyword>
<evidence type="ECO:0000256" key="6">
    <source>
        <dbReference type="ARBA" id="ARBA00022692"/>
    </source>
</evidence>
<comment type="similarity">
    <text evidence="2 9">Belongs to the ABC-2 integral membrane protein family.</text>
</comment>